<dbReference type="OMA" id="ISSACDM"/>
<dbReference type="Gene3D" id="1.20.120.340">
    <property type="entry name" value="Flagellar protein FliS"/>
    <property type="match status" value="1"/>
</dbReference>
<reference evidence="5" key="2">
    <citation type="submission" date="2025-09" db="UniProtKB">
        <authorList>
            <consortium name="Ensembl"/>
        </authorList>
    </citation>
    <scope>IDENTIFICATION</scope>
</reference>
<name>A0A8D0H6B3_SPHPU</name>
<evidence type="ECO:0000313" key="6">
    <source>
        <dbReference type="Proteomes" id="UP000694392"/>
    </source>
</evidence>
<dbReference type="Gene3D" id="3.30.720.170">
    <property type="entry name" value="Perilipin, alpha-beta domain"/>
    <property type="match status" value="1"/>
</dbReference>
<dbReference type="GO" id="GO:0005811">
    <property type="term" value="C:lipid droplet"/>
    <property type="evidence" value="ECO:0007669"/>
    <property type="project" value="UniProtKB-SubCell"/>
</dbReference>
<organism evidence="5 6">
    <name type="scientific">Sphenodon punctatus</name>
    <name type="common">Tuatara</name>
    <name type="synonym">Hatteria punctata</name>
    <dbReference type="NCBI Taxonomy" id="8508"/>
    <lineage>
        <taxon>Eukaryota</taxon>
        <taxon>Metazoa</taxon>
        <taxon>Chordata</taxon>
        <taxon>Craniata</taxon>
        <taxon>Vertebrata</taxon>
        <taxon>Euteleostomi</taxon>
        <taxon>Lepidosauria</taxon>
        <taxon>Sphenodontia</taxon>
        <taxon>Sphenodontidae</taxon>
        <taxon>Sphenodon</taxon>
    </lineage>
</organism>
<dbReference type="Proteomes" id="UP000694392">
    <property type="component" value="Unplaced"/>
</dbReference>
<dbReference type="GO" id="GO:0010890">
    <property type="term" value="P:positive regulation of triglyceride storage"/>
    <property type="evidence" value="ECO:0007669"/>
    <property type="project" value="TreeGrafter"/>
</dbReference>
<reference evidence="5" key="1">
    <citation type="submission" date="2025-08" db="UniProtKB">
        <authorList>
            <consortium name="Ensembl"/>
        </authorList>
    </citation>
    <scope>IDENTIFICATION</scope>
</reference>
<evidence type="ECO:0000256" key="4">
    <source>
        <dbReference type="PIRNR" id="PIRNR036881"/>
    </source>
</evidence>
<proteinExistence type="inferred from homology"/>
<dbReference type="PIRSF" id="PIRSF036881">
    <property type="entry name" value="PAT"/>
    <property type="match status" value="1"/>
</dbReference>
<dbReference type="PANTHER" id="PTHR14024:SF11">
    <property type="entry name" value="PERILIPIN-3"/>
    <property type="match status" value="1"/>
</dbReference>
<keyword evidence="3" id="KW-0551">Lipid droplet</keyword>
<evidence type="ECO:0000256" key="1">
    <source>
        <dbReference type="ARBA" id="ARBA00004502"/>
    </source>
</evidence>
<accession>A0A8D0H6B3</accession>
<evidence type="ECO:0000256" key="3">
    <source>
        <dbReference type="ARBA" id="ARBA00022677"/>
    </source>
</evidence>
<protein>
    <recommendedName>
        <fullName evidence="4">Perilipin</fullName>
    </recommendedName>
</protein>
<dbReference type="AlphaFoldDB" id="A0A8D0H6B3"/>
<dbReference type="InterPro" id="IPR004279">
    <property type="entry name" value="Perilipin"/>
</dbReference>
<dbReference type="GeneTree" id="ENSGT00950000182920"/>
<dbReference type="Pfam" id="PF03036">
    <property type="entry name" value="Perilipin"/>
    <property type="match status" value="1"/>
</dbReference>
<dbReference type="GO" id="GO:0019915">
    <property type="term" value="P:lipid storage"/>
    <property type="evidence" value="ECO:0007669"/>
    <property type="project" value="TreeGrafter"/>
</dbReference>
<dbReference type="Ensembl" id="ENSSPUT00000017379.1">
    <property type="protein sequence ID" value="ENSSPUP00000016307.1"/>
    <property type="gene ID" value="ENSSPUG00000012622.1"/>
</dbReference>
<sequence>SCTNYTSNLGNTNAIHLPNVVSRVASLPLVSSAYDIASTAYTSTKENHPYLKSVCDLAEKGVKVVTEAAVSTAQPVLTKLEPQISAVNEYACKGLDKLEAKLPILQLPADKVLSDTKELVSSKVMDTKDAMSKMADMTKQAARSVMASSMSTAIGSRVGQMAVKGADAMLEKSEDLVDHYLPITDEELAKLATPVEGFEVASVQQQQEQQKYFVRLGSLSTKLRHRAYLHSLDKVRQAQQGIQEALSQLHHTIELIEYVKQGGVQKLHDGQEKLYQMWLDWSKKQPTANGKSSEQPETLTLTMTWRLTQQLQTTCLSLVTTIQGLPTNIQDKMQLAYHNLAELHTVFSNASSFQDLSVGILTYSKEKATKAQEYVDELLEYVAHNTHLSWLVGPFTPTGGTSPELQDPKVEAE</sequence>
<evidence type="ECO:0000313" key="5">
    <source>
        <dbReference type="Ensembl" id="ENSSPUP00000016307.1"/>
    </source>
</evidence>
<comment type="subcellular location">
    <subcellularLocation>
        <location evidence="1">Lipid droplet</location>
    </subcellularLocation>
</comment>
<keyword evidence="6" id="KW-1185">Reference proteome</keyword>
<dbReference type="GO" id="GO:0005829">
    <property type="term" value="C:cytosol"/>
    <property type="evidence" value="ECO:0007669"/>
    <property type="project" value="TreeGrafter"/>
</dbReference>
<comment type="similarity">
    <text evidence="2 4">Belongs to the perilipin family.</text>
</comment>
<evidence type="ECO:0000256" key="2">
    <source>
        <dbReference type="ARBA" id="ARBA00006311"/>
    </source>
</evidence>
<dbReference type="PANTHER" id="PTHR14024">
    <property type="entry name" value="PERILIPIN"/>
    <property type="match status" value="1"/>
</dbReference>
<dbReference type="SUPFAM" id="SSF109775">
    <property type="entry name" value="Mannose-6-phosphate receptor binding protein 1 (Tip47), C-terminal domain"/>
    <property type="match status" value="1"/>
</dbReference>